<protein>
    <submittedName>
        <fullName evidence="1">Uncharacterized protein</fullName>
    </submittedName>
</protein>
<organism evidence="1 2">
    <name type="scientific">Amycolatopsis mongoliensis</name>
    <dbReference type="NCBI Taxonomy" id="715475"/>
    <lineage>
        <taxon>Bacteria</taxon>
        <taxon>Bacillati</taxon>
        <taxon>Actinomycetota</taxon>
        <taxon>Actinomycetes</taxon>
        <taxon>Pseudonocardiales</taxon>
        <taxon>Pseudonocardiaceae</taxon>
        <taxon>Amycolatopsis</taxon>
    </lineage>
</organism>
<dbReference type="EMBL" id="CP127295">
    <property type="protein sequence ID" value="WIY01145.1"/>
    <property type="molecule type" value="Genomic_DNA"/>
</dbReference>
<proteinExistence type="predicted"/>
<name>A0A9Y2JMB2_9PSEU</name>
<reference evidence="1 2" key="1">
    <citation type="submission" date="2023-06" db="EMBL/GenBank/DDBJ databases">
        <authorList>
            <person name="Oyuntsetseg B."/>
            <person name="Kim S.B."/>
        </authorList>
    </citation>
    <scope>NUCLEOTIDE SEQUENCE [LARGE SCALE GENOMIC DNA]</scope>
    <source>
        <strain evidence="1 2">4-36</strain>
    </source>
</reference>
<dbReference type="KEGG" id="amog:QRX60_45120"/>
<dbReference type="AlphaFoldDB" id="A0A9Y2JMB2"/>
<evidence type="ECO:0000313" key="2">
    <source>
        <dbReference type="Proteomes" id="UP001239397"/>
    </source>
</evidence>
<evidence type="ECO:0000313" key="1">
    <source>
        <dbReference type="EMBL" id="WIY01145.1"/>
    </source>
</evidence>
<gene>
    <name evidence="1" type="ORF">QRX60_45120</name>
</gene>
<accession>A0A9Y2JMB2</accession>
<dbReference type="Proteomes" id="UP001239397">
    <property type="component" value="Chromosome"/>
</dbReference>
<sequence>MLVSHSYAGAVISHAVDGLDNVIGLVYLAGSGSNGSSTAH</sequence>
<keyword evidence="2" id="KW-1185">Reference proteome</keyword>